<dbReference type="AlphaFoldDB" id="A0AAV4AJ61"/>
<organism evidence="1 2">
    <name type="scientific">Plakobranchus ocellatus</name>
    <dbReference type="NCBI Taxonomy" id="259542"/>
    <lineage>
        <taxon>Eukaryota</taxon>
        <taxon>Metazoa</taxon>
        <taxon>Spiralia</taxon>
        <taxon>Lophotrochozoa</taxon>
        <taxon>Mollusca</taxon>
        <taxon>Gastropoda</taxon>
        <taxon>Heterobranchia</taxon>
        <taxon>Euthyneura</taxon>
        <taxon>Panpulmonata</taxon>
        <taxon>Sacoglossa</taxon>
        <taxon>Placobranchoidea</taxon>
        <taxon>Plakobranchidae</taxon>
        <taxon>Plakobranchus</taxon>
    </lineage>
</organism>
<dbReference type="EMBL" id="BLXT01003854">
    <property type="protein sequence ID" value="GFO07283.1"/>
    <property type="molecule type" value="Genomic_DNA"/>
</dbReference>
<evidence type="ECO:0000313" key="2">
    <source>
        <dbReference type="Proteomes" id="UP000735302"/>
    </source>
</evidence>
<comment type="caution">
    <text evidence="1">The sequence shown here is derived from an EMBL/GenBank/DDBJ whole genome shotgun (WGS) entry which is preliminary data.</text>
</comment>
<sequence length="94" mass="10231">MLDTKSIVEDVGVWVLDTKSIVDDVGVWVLDTKSIVEDVGVWVFGAGSIVDDVGVWVLGTREYLSLERCFGTIHAKCASPTPSKILDGCRTTKM</sequence>
<gene>
    <name evidence="1" type="ORF">PoB_003378800</name>
</gene>
<proteinExistence type="predicted"/>
<accession>A0AAV4AJ61</accession>
<name>A0AAV4AJ61_9GAST</name>
<keyword evidence="2" id="KW-1185">Reference proteome</keyword>
<protein>
    <submittedName>
        <fullName evidence="1">Uncharacterized protein</fullName>
    </submittedName>
</protein>
<reference evidence="1 2" key="1">
    <citation type="journal article" date="2021" name="Elife">
        <title>Chloroplast acquisition without the gene transfer in kleptoplastic sea slugs, Plakobranchus ocellatus.</title>
        <authorList>
            <person name="Maeda T."/>
            <person name="Takahashi S."/>
            <person name="Yoshida T."/>
            <person name="Shimamura S."/>
            <person name="Takaki Y."/>
            <person name="Nagai Y."/>
            <person name="Toyoda A."/>
            <person name="Suzuki Y."/>
            <person name="Arimoto A."/>
            <person name="Ishii H."/>
            <person name="Satoh N."/>
            <person name="Nishiyama T."/>
            <person name="Hasebe M."/>
            <person name="Maruyama T."/>
            <person name="Minagawa J."/>
            <person name="Obokata J."/>
            <person name="Shigenobu S."/>
        </authorList>
    </citation>
    <scope>NUCLEOTIDE SEQUENCE [LARGE SCALE GENOMIC DNA]</scope>
</reference>
<dbReference type="Proteomes" id="UP000735302">
    <property type="component" value="Unassembled WGS sequence"/>
</dbReference>
<evidence type="ECO:0000313" key="1">
    <source>
        <dbReference type="EMBL" id="GFO07283.1"/>
    </source>
</evidence>